<dbReference type="PANTHER" id="PTHR37694">
    <property type="entry name" value="SLR8022 PROTEIN"/>
    <property type="match status" value="1"/>
</dbReference>
<proteinExistence type="predicted"/>
<dbReference type="AlphaFoldDB" id="A0A2T0B2B4"/>
<protein>
    <submittedName>
        <fullName evidence="2">Cupin domain protein</fullName>
    </submittedName>
</protein>
<gene>
    <name evidence="2" type="ORF">CLLI_19490</name>
</gene>
<dbReference type="InterPro" id="IPR011051">
    <property type="entry name" value="RmlC_Cupin_sf"/>
</dbReference>
<accession>A0A2T0B2B4</accession>
<dbReference type="Gene3D" id="2.60.120.10">
    <property type="entry name" value="Jelly Rolls"/>
    <property type="match status" value="1"/>
</dbReference>
<evidence type="ECO:0000313" key="3">
    <source>
        <dbReference type="Proteomes" id="UP000239706"/>
    </source>
</evidence>
<feature type="domain" description="Cupin type-2" evidence="1">
    <location>
        <begin position="35"/>
        <end position="95"/>
    </location>
</feature>
<organism evidence="2 3">
    <name type="scientific">Clostridium liquoris</name>
    <dbReference type="NCBI Taxonomy" id="1289519"/>
    <lineage>
        <taxon>Bacteria</taxon>
        <taxon>Bacillati</taxon>
        <taxon>Bacillota</taxon>
        <taxon>Clostridia</taxon>
        <taxon>Eubacteriales</taxon>
        <taxon>Clostridiaceae</taxon>
        <taxon>Clostridium</taxon>
    </lineage>
</organism>
<dbReference type="EMBL" id="PVXO01000052">
    <property type="protein sequence ID" value="PRR78029.1"/>
    <property type="molecule type" value="Genomic_DNA"/>
</dbReference>
<sequence>MKVIKVNELPFKKTGWGVKGKPIIDMPEIGIVNLVMEPGEKVPSHKTPVNVLFQVIEGSGSITIGEETQIVEAGNIVVSPLQVPHALEANQDCVFSVYVIKTPNPQKSAVK</sequence>
<comment type="caution">
    <text evidence="2">The sequence shown here is derived from an EMBL/GenBank/DDBJ whole genome shotgun (WGS) entry which is preliminary data.</text>
</comment>
<dbReference type="InterPro" id="IPR014710">
    <property type="entry name" value="RmlC-like_jellyroll"/>
</dbReference>
<name>A0A2T0B2B4_9CLOT</name>
<dbReference type="RefSeq" id="WP_106064031.1">
    <property type="nucleotide sequence ID" value="NZ_PVXO01000052.1"/>
</dbReference>
<dbReference type="OrthoDB" id="9797047at2"/>
<dbReference type="Proteomes" id="UP000239706">
    <property type="component" value="Unassembled WGS sequence"/>
</dbReference>
<dbReference type="CDD" id="cd06984">
    <property type="entry name" value="cupin_Moth_1897"/>
    <property type="match status" value="1"/>
</dbReference>
<reference evidence="2 3" key="1">
    <citation type="submission" date="2018-03" db="EMBL/GenBank/DDBJ databases">
        <title>Genome sequence of Clostridium liquoris DSM 100320.</title>
        <authorList>
            <person name="Poehlein A."/>
            <person name="Daniel R."/>
        </authorList>
    </citation>
    <scope>NUCLEOTIDE SEQUENCE [LARGE SCALE GENOMIC DNA]</scope>
    <source>
        <strain evidence="2 3">DSM 100320</strain>
    </source>
</reference>
<evidence type="ECO:0000259" key="1">
    <source>
        <dbReference type="Pfam" id="PF07883"/>
    </source>
</evidence>
<dbReference type="SUPFAM" id="SSF51182">
    <property type="entry name" value="RmlC-like cupins"/>
    <property type="match status" value="1"/>
</dbReference>
<dbReference type="Pfam" id="PF07883">
    <property type="entry name" value="Cupin_2"/>
    <property type="match status" value="1"/>
</dbReference>
<keyword evidence="3" id="KW-1185">Reference proteome</keyword>
<dbReference type="PANTHER" id="PTHR37694:SF1">
    <property type="entry name" value="SLR8022 PROTEIN"/>
    <property type="match status" value="1"/>
</dbReference>
<dbReference type="InterPro" id="IPR013096">
    <property type="entry name" value="Cupin_2"/>
</dbReference>
<evidence type="ECO:0000313" key="2">
    <source>
        <dbReference type="EMBL" id="PRR78029.1"/>
    </source>
</evidence>